<reference evidence="1 2" key="1">
    <citation type="submission" date="2018-06" db="EMBL/GenBank/DDBJ databases">
        <title>Comparative genomics reveals the genomic features of Rhizophagus irregularis, R. cerebriforme, R. diaphanum and Gigaspora rosea, and their symbiotic lifestyle signature.</title>
        <authorList>
            <person name="Morin E."/>
            <person name="San Clemente H."/>
            <person name="Chen E.C.H."/>
            <person name="De La Providencia I."/>
            <person name="Hainaut M."/>
            <person name="Kuo A."/>
            <person name="Kohler A."/>
            <person name="Murat C."/>
            <person name="Tang N."/>
            <person name="Roy S."/>
            <person name="Loubradou J."/>
            <person name="Henrissat B."/>
            <person name="Grigoriev I.V."/>
            <person name="Corradi N."/>
            <person name="Roux C."/>
            <person name="Martin F.M."/>
        </authorList>
    </citation>
    <scope>NUCLEOTIDE SEQUENCE [LARGE SCALE GENOMIC DNA]</scope>
    <source>
        <strain evidence="1 2">DAOM 227022</strain>
    </source>
</reference>
<gene>
    <name evidence="1" type="ORF">C1645_835231</name>
</gene>
<accession>A0A397SI97</accession>
<sequence length="125" mass="14328">MKLFQTAVNLECIGIHTYGSICDDTGKNRSHIKSFNWWASSWPLKDIVKVNIEKNGFERAVIMVINPDHNKFTVCVLDPSFFIVTQVLEFNIYLPQLGTFDLSFSFMLKLHLDIALAATLFTLRN</sequence>
<evidence type="ECO:0000313" key="2">
    <source>
        <dbReference type="Proteomes" id="UP000265703"/>
    </source>
</evidence>
<name>A0A397SI97_9GLOM</name>
<proteinExistence type="predicted"/>
<dbReference type="STRING" id="658196.A0A397SI97"/>
<dbReference type="EMBL" id="QKYT01000658">
    <property type="protein sequence ID" value="RIA82511.1"/>
    <property type="molecule type" value="Genomic_DNA"/>
</dbReference>
<protein>
    <submittedName>
        <fullName evidence="1">Uncharacterized protein</fullName>
    </submittedName>
</protein>
<comment type="caution">
    <text evidence="1">The sequence shown here is derived from an EMBL/GenBank/DDBJ whole genome shotgun (WGS) entry which is preliminary data.</text>
</comment>
<organism evidence="1 2">
    <name type="scientific">Glomus cerebriforme</name>
    <dbReference type="NCBI Taxonomy" id="658196"/>
    <lineage>
        <taxon>Eukaryota</taxon>
        <taxon>Fungi</taxon>
        <taxon>Fungi incertae sedis</taxon>
        <taxon>Mucoromycota</taxon>
        <taxon>Glomeromycotina</taxon>
        <taxon>Glomeromycetes</taxon>
        <taxon>Glomerales</taxon>
        <taxon>Glomeraceae</taxon>
        <taxon>Glomus</taxon>
    </lineage>
</organism>
<dbReference type="AlphaFoldDB" id="A0A397SI97"/>
<evidence type="ECO:0000313" key="1">
    <source>
        <dbReference type="EMBL" id="RIA82511.1"/>
    </source>
</evidence>
<dbReference type="Proteomes" id="UP000265703">
    <property type="component" value="Unassembled WGS sequence"/>
</dbReference>
<keyword evidence="2" id="KW-1185">Reference proteome</keyword>
<dbReference type="OrthoDB" id="2429640at2759"/>